<organism evidence="2 3">
    <name type="scientific">Sanguibacter antarcticus</name>
    <dbReference type="NCBI Taxonomy" id="372484"/>
    <lineage>
        <taxon>Bacteria</taxon>
        <taxon>Bacillati</taxon>
        <taxon>Actinomycetota</taxon>
        <taxon>Actinomycetes</taxon>
        <taxon>Micrococcales</taxon>
        <taxon>Sanguibacteraceae</taxon>
        <taxon>Sanguibacter</taxon>
    </lineage>
</organism>
<sequence length="230" mass="23492">MLTHPRPAHLRLTVVTFAAALALTSCSADEPDPGVAAAGDLTEASLEITGGAYALTILTGDTEGELFRVESPTDGLETAPTELGPGRYDLDFSFGDSATDSEVTVYLDPDILWDLDLSGGANTLTADLSDARVASIDLQTGVATFDLTLPEPESEVAITQSGGLSEFAVHLPADAGAHVSFSGGFGAATVDGETLEPGPTGEAMAGDVSGNHYIITNTGGLSAFTLDRTS</sequence>
<evidence type="ECO:0000313" key="3">
    <source>
        <dbReference type="Proteomes" id="UP000225548"/>
    </source>
</evidence>
<dbReference type="PROSITE" id="PS51257">
    <property type="entry name" value="PROKAR_LIPOPROTEIN"/>
    <property type="match status" value="1"/>
</dbReference>
<name>A0A2A9E8C6_9MICO</name>
<keyword evidence="3" id="KW-1185">Reference proteome</keyword>
<protein>
    <recommendedName>
        <fullName evidence="4">DUF4397 domain-containing protein</fullName>
    </recommendedName>
</protein>
<dbReference type="RefSeq" id="WP_143556786.1">
    <property type="nucleotide sequence ID" value="NZ_PDJG01000001.1"/>
</dbReference>
<evidence type="ECO:0000313" key="2">
    <source>
        <dbReference type="EMBL" id="PFG35114.1"/>
    </source>
</evidence>
<reference evidence="2 3" key="1">
    <citation type="submission" date="2017-10" db="EMBL/GenBank/DDBJ databases">
        <title>Sequencing the genomes of 1000 actinobacteria strains.</title>
        <authorList>
            <person name="Klenk H.-P."/>
        </authorList>
    </citation>
    <scope>NUCLEOTIDE SEQUENCE [LARGE SCALE GENOMIC DNA]</scope>
    <source>
        <strain evidence="2 3">DSM 18966</strain>
    </source>
</reference>
<dbReference type="AlphaFoldDB" id="A0A2A9E8C6"/>
<feature type="chain" id="PRO_5038390587" description="DUF4397 domain-containing protein" evidence="1">
    <location>
        <begin position="28"/>
        <end position="230"/>
    </location>
</feature>
<evidence type="ECO:0000256" key="1">
    <source>
        <dbReference type="SAM" id="SignalP"/>
    </source>
</evidence>
<proteinExistence type="predicted"/>
<dbReference type="Proteomes" id="UP000225548">
    <property type="component" value="Unassembled WGS sequence"/>
</dbReference>
<feature type="signal peptide" evidence="1">
    <location>
        <begin position="1"/>
        <end position="27"/>
    </location>
</feature>
<evidence type="ECO:0008006" key="4">
    <source>
        <dbReference type="Google" id="ProtNLM"/>
    </source>
</evidence>
<keyword evidence="1" id="KW-0732">Signal</keyword>
<accession>A0A2A9E8C6</accession>
<comment type="caution">
    <text evidence="2">The sequence shown here is derived from an EMBL/GenBank/DDBJ whole genome shotgun (WGS) entry which is preliminary data.</text>
</comment>
<gene>
    <name evidence="2" type="ORF">ATL42_3051</name>
</gene>
<dbReference type="OrthoDB" id="4823129at2"/>
<dbReference type="EMBL" id="PDJG01000001">
    <property type="protein sequence ID" value="PFG35114.1"/>
    <property type="molecule type" value="Genomic_DNA"/>
</dbReference>